<gene>
    <name evidence="3" type="primary">ICR3</name>
    <name evidence="3" type="ORF">MA16_Dca008363</name>
</gene>
<keyword evidence="2" id="KW-0175">Coiled coil</keyword>
<comment type="similarity">
    <text evidence="1">Belongs to the ICR family.</text>
</comment>
<proteinExistence type="inferred from homology"/>
<reference evidence="3 4" key="2">
    <citation type="journal article" date="2017" name="Nature">
        <title>The Apostasia genome and the evolution of orchids.</title>
        <authorList>
            <person name="Zhang G.Q."/>
            <person name="Liu K.W."/>
            <person name="Li Z."/>
            <person name="Lohaus R."/>
            <person name="Hsiao Y.Y."/>
            <person name="Niu S.C."/>
            <person name="Wang J.Y."/>
            <person name="Lin Y.C."/>
            <person name="Xu Q."/>
            <person name="Chen L.J."/>
            <person name="Yoshida K."/>
            <person name="Fujiwara S."/>
            <person name="Wang Z.W."/>
            <person name="Zhang Y.Q."/>
            <person name="Mitsuda N."/>
            <person name="Wang M."/>
            <person name="Liu G.H."/>
            <person name="Pecoraro L."/>
            <person name="Huang H.X."/>
            <person name="Xiao X.J."/>
            <person name="Lin M."/>
            <person name="Wu X.Y."/>
            <person name="Wu W.L."/>
            <person name="Chen Y.Y."/>
            <person name="Chang S.B."/>
            <person name="Sakamoto S."/>
            <person name="Ohme-Takagi M."/>
            <person name="Yagi M."/>
            <person name="Zeng S.J."/>
            <person name="Shen C.Y."/>
            <person name="Yeh C.M."/>
            <person name="Luo Y.B."/>
            <person name="Tsai W.C."/>
            <person name="Van de Peer Y."/>
            <person name="Liu Z.J."/>
        </authorList>
    </citation>
    <scope>NUCLEOTIDE SEQUENCE [LARGE SCALE GENOMIC DNA]</scope>
    <source>
        <tissue evidence="3">The whole plant</tissue>
    </source>
</reference>
<name>A0A2I0W849_9ASPA</name>
<dbReference type="Proteomes" id="UP000233837">
    <property type="component" value="Unassembled WGS sequence"/>
</dbReference>
<dbReference type="PANTHER" id="PTHR34224">
    <property type="entry name" value="INTERACTOR OF CONSTITUTIVE ACTIVE ROPS 2, CHLOROPLASTIC-RELATED"/>
    <property type="match status" value="1"/>
</dbReference>
<dbReference type="EMBL" id="KZ502859">
    <property type="protein sequence ID" value="PKU71833.1"/>
    <property type="molecule type" value="Genomic_DNA"/>
</dbReference>
<evidence type="ECO:0000256" key="1">
    <source>
        <dbReference type="ARBA" id="ARBA00009778"/>
    </source>
</evidence>
<organism evidence="3 4">
    <name type="scientific">Dendrobium catenatum</name>
    <dbReference type="NCBI Taxonomy" id="906689"/>
    <lineage>
        <taxon>Eukaryota</taxon>
        <taxon>Viridiplantae</taxon>
        <taxon>Streptophyta</taxon>
        <taxon>Embryophyta</taxon>
        <taxon>Tracheophyta</taxon>
        <taxon>Spermatophyta</taxon>
        <taxon>Magnoliopsida</taxon>
        <taxon>Liliopsida</taxon>
        <taxon>Asparagales</taxon>
        <taxon>Orchidaceae</taxon>
        <taxon>Epidendroideae</taxon>
        <taxon>Malaxideae</taxon>
        <taxon>Dendrobiinae</taxon>
        <taxon>Dendrobium</taxon>
    </lineage>
</organism>
<sequence length="130" mass="14639">MIAHYRKIVNYRRPNNGGSKFSGDFFEIFRQFSCVSQIAGMNHGGKKFRYQWRKAAEAASTILTSGNDGRNHEDPDKNSISVKLTGSATPFSDDFDGESLKKNNNVLRKIGGLWKKSPKLTFLSFAILLF</sequence>
<evidence type="ECO:0000313" key="3">
    <source>
        <dbReference type="EMBL" id="PKU71833.1"/>
    </source>
</evidence>
<evidence type="ECO:0000313" key="4">
    <source>
        <dbReference type="Proteomes" id="UP000233837"/>
    </source>
</evidence>
<reference evidence="3 4" key="1">
    <citation type="journal article" date="2016" name="Sci. Rep.">
        <title>The Dendrobium catenatum Lindl. genome sequence provides insights into polysaccharide synthase, floral development and adaptive evolution.</title>
        <authorList>
            <person name="Zhang G.Q."/>
            <person name="Xu Q."/>
            <person name="Bian C."/>
            <person name="Tsai W.C."/>
            <person name="Yeh C.M."/>
            <person name="Liu K.W."/>
            <person name="Yoshida K."/>
            <person name="Zhang L.S."/>
            <person name="Chang S.B."/>
            <person name="Chen F."/>
            <person name="Shi Y."/>
            <person name="Su Y.Y."/>
            <person name="Zhang Y.Q."/>
            <person name="Chen L.J."/>
            <person name="Yin Y."/>
            <person name="Lin M."/>
            <person name="Huang H."/>
            <person name="Deng H."/>
            <person name="Wang Z.W."/>
            <person name="Zhu S.L."/>
            <person name="Zhao X."/>
            <person name="Deng C."/>
            <person name="Niu S.C."/>
            <person name="Huang J."/>
            <person name="Wang M."/>
            <person name="Liu G.H."/>
            <person name="Yang H.J."/>
            <person name="Xiao X.J."/>
            <person name="Hsiao Y.Y."/>
            <person name="Wu W.L."/>
            <person name="Chen Y.Y."/>
            <person name="Mitsuda N."/>
            <person name="Ohme-Takagi M."/>
            <person name="Luo Y.B."/>
            <person name="Van de Peer Y."/>
            <person name="Liu Z.J."/>
        </authorList>
    </citation>
    <scope>NUCLEOTIDE SEQUENCE [LARGE SCALE GENOMIC DNA]</scope>
    <source>
        <tissue evidence="3">The whole plant</tissue>
    </source>
</reference>
<protein>
    <submittedName>
        <fullName evidence="3">Interactor of constitutive active ROPs 3</fullName>
    </submittedName>
</protein>
<keyword evidence="4" id="KW-1185">Reference proteome</keyword>
<dbReference type="InterPro" id="IPR029688">
    <property type="entry name" value="ICR"/>
</dbReference>
<dbReference type="AlphaFoldDB" id="A0A2I0W849"/>
<dbReference type="PANTHER" id="PTHR34224:SF4">
    <property type="entry name" value="INTERACTOR OF CONSTITUTIVE ACTIVE ROPS 2, CHLOROPLASTIC"/>
    <property type="match status" value="1"/>
</dbReference>
<accession>A0A2I0W849</accession>
<evidence type="ECO:0000256" key="2">
    <source>
        <dbReference type="ARBA" id="ARBA00023054"/>
    </source>
</evidence>